<evidence type="ECO:0000259" key="7">
    <source>
        <dbReference type="PROSITE" id="PS50110"/>
    </source>
</evidence>
<dbReference type="GO" id="GO:0006355">
    <property type="term" value="P:regulation of DNA-templated transcription"/>
    <property type="evidence" value="ECO:0007669"/>
    <property type="project" value="InterPro"/>
</dbReference>
<organism evidence="8 9">
    <name type="scientific">Pseudonocardia thermophila</name>
    <dbReference type="NCBI Taxonomy" id="1848"/>
    <lineage>
        <taxon>Bacteria</taxon>
        <taxon>Bacillati</taxon>
        <taxon>Actinomycetota</taxon>
        <taxon>Actinomycetes</taxon>
        <taxon>Pseudonocardiales</taxon>
        <taxon>Pseudonocardiaceae</taxon>
        <taxon>Pseudonocardia</taxon>
    </lineage>
</organism>
<dbReference type="SMART" id="SM00421">
    <property type="entry name" value="HTH_LUXR"/>
    <property type="match status" value="1"/>
</dbReference>
<feature type="domain" description="Response regulatory" evidence="7">
    <location>
        <begin position="14"/>
        <end position="130"/>
    </location>
</feature>
<evidence type="ECO:0000256" key="3">
    <source>
        <dbReference type="ARBA" id="ARBA00023125"/>
    </source>
</evidence>
<keyword evidence="1 5" id="KW-0597">Phosphoprotein</keyword>
<dbReference type="InterPro" id="IPR016032">
    <property type="entry name" value="Sig_transdc_resp-reg_C-effctor"/>
</dbReference>
<evidence type="ECO:0000259" key="6">
    <source>
        <dbReference type="PROSITE" id="PS50043"/>
    </source>
</evidence>
<accession>A0A1M6WUK2</accession>
<evidence type="ECO:0000256" key="1">
    <source>
        <dbReference type="ARBA" id="ARBA00022553"/>
    </source>
</evidence>
<dbReference type="InterPro" id="IPR058245">
    <property type="entry name" value="NreC/VraR/RcsB-like_REC"/>
</dbReference>
<reference evidence="8 9" key="1">
    <citation type="submission" date="2016-11" db="EMBL/GenBank/DDBJ databases">
        <authorList>
            <person name="Jaros S."/>
            <person name="Januszkiewicz K."/>
            <person name="Wedrychowicz H."/>
        </authorList>
    </citation>
    <scope>NUCLEOTIDE SEQUENCE [LARGE SCALE GENOMIC DNA]</scope>
    <source>
        <strain evidence="8 9">DSM 43832</strain>
    </source>
</reference>
<gene>
    <name evidence="8" type="ORF">SAMN05443637_115117</name>
</gene>
<dbReference type="InterPro" id="IPR001789">
    <property type="entry name" value="Sig_transdc_resp-reg_receiver"/>
</dbReference>
<dbReference type="PROSITE" id="PS00622">
    <property type="entry name" value="HTH_LUXR_1"/>
    <property type="match status" value="1"/>
</dbReference>
<dbReference type="SUPFAM" id="SSF52172">
    <property type="entry name" value="CheY-like"/>
    <property type="match status" value="1"/>
</dbReference>
<keyword evidence="2" id="KW-0805">Transcription regulation</keyword>
<evidence type="ECO:0000256" key="4">
    <source>
        <dbReference type="ARBA" id="ARBA00023163"/>
    </source>
</evidence>
<dbReference type="PROSITE" id="PS50043">
    <property type="entry name" value="HTH_LUXR_2"/>
    <property type="match status" value="1"/>
</dbReference>
<evidence type="ECO:0000313" key="8">
    <source>
        <dbReference type="EMBL" id="SHK97336.1"/>
    </source>
</evidence>
<dbReference type="InterPro" id="IPR000792">
    <property type="entry name" value="Tscrpt_reg_LuxR_C"/>
</dbReference>
<dbReference type="Proteomes" id="UP000184363">
    <property type="component" value="Unassembled WGS sequence"/>
</dbReference>
<dbReference type="EMBL" id="FRAP01000015">
    <property type="protein sequence ID" value="SHK97336.1"/>
    <property type="molecule type" value="Genomic_DNA"/>
</dbReference>
<dbReference type="CDD" id="cd06170">
    <property type="entry name" value="LuxR_C_like"/>
    <property type="match status" value="1"/>
</dbReference>
<dbReference type="InterPro" id="IPR039420">
    <property type="entry name" value="WalR-like"/>
</dbReference>
<dbReference type="PRINTS" id="PR00038">
    <property type="entry name" value="HTHLUXR"/>
</dbReference>
<keyword evidence="4" id="KW-0804">Transcription</keyword>
<dbReference type="PANTHER" id="PTHR43214">
    <property type="entry name" value="TWO-COMPONENT RESPONSE REGULATOR"/>
    <property type="match status" value="1"/>
</dbReference>
<dbReference type="GO" id="GO:0000160">
    <property type="term" value="P:phosphorelay signal transduction system"/>
    <property type="evidence" value="ECO:0007669"/>
    <property type="project" value="InterPro"/>
</dbReference>
<sequence>MAEPDRPRRSGGISILIADDHPIYRDGLTQALNGQHGLHVVAAVATGREALTQIHALHPDVAILDMRLPELAGLEVLAALEAEDCPTRTVVLSAYGDNATVYDAFSQGARAFLLKSSSAGEIAETVRTVARGGTVIPSAFQTGLVDEIRTRRKLADRPLLSARETQVLRLAADGRSAAQIASELCLSVATVKTHLQRIYDRLEVSDRASAVAAAMRRGLLA</sequence>
<protein>
    <submittedName>
        <fullName evidence="8">Two component transcriptional regulator, LuxR family</fullName>
    </submittedName>
</protein>
<dbReference type="Gene3D" id="3.40.50.2300">
    <property type="match status" value="1"/>
</dbReference>
<dbReference type="RefSeq" id="WP_073458576.1">
    <property type="nucleotide sequence ID" value="NZ_CALGVN010000033.1"/>
</dbReference>
<keyword evidence="9" id="KW-1185">Reference proteome</keyword>
<name>A0A1M6WUK2_PSETH</name>
<feature type="modified residue" description="4-aspartylphosphate" evidence="5">
    <location>
        <position position="65"/>
    </location>
</feature>
<evidence type="ECO:0000313" key="9">
    <source>
        <dbReference type="Proteomes" id="UP000184363"/>
    </source>
</evidence>
<dbReference type="SMART" id="SM00448">
    <property type="entry name" value="REC"/>
    <property type="match status" value="1"/>
</dbReference>
<dbReference type="SUPFAM" id="SSF46894">
    <property type="entry name" value="C-terminal effector domain of the bipartite response regulators"/>
    <property type="match status" value="1"/>
</dbReference>
<dbReference type="InterPro" id="IPR011006">
    <property type="entry name" value="CheY-like_superfamily"/>
</dbReference>
<dbReference type="Pfam" id="PF00072">
    <property type="entry name" value="Response_reg"/>
    <property type="match status" value="1"/>
</dbReference>
<feature type="domain" description="HTH luxR-type" evidence="6">
    <location>
        <begin position="153"/>
        <end position="218"/>
    </location>
</feature>
<dbReference type="AlphaFoldDB" id="A0A1M6WUK2"/>
<dbReference type="GO" id="GO:0003677">
    <property type="term" value="F:DNA binding"/>
    <property type="evidence" value="ECO:0007669"/>
    <property type="project" value="UniProtKB-KW"/>
</dbReference>
<dbReference type="OrthoDB" id="9808843at2"/>
<dbReference type="STRING" id="1848.SAMN05443637_115117"/>
<dbReference type="CDD" id="cd17535">
    <property type="entry name" value="REC_NarL-like"/>
    <property type="match status" value="1"/>
</dbReference>
<dbReference type="PROSITE" id="PS50110">
    <property type="entry name" value="RESPONSE_REGULATORY"/>
    <property type="match status" value="1"/>
</dbReference>
<evidence type="ECO:0000256" key="5">
    <source>
        <dbReference type="PROSITE-ProRule" id="PRU00169"/>
    </source>
</evidence>
<proteinExistence type="predicted"/>
<dbReference type="Pfam" id="PF00196">
    <property type="entry name" value="GerE"/>
    <property type="match status" value="1"/>
</dbReference>
<evidence type="ECO:0000256" key="2">
    <source>
        <dbReference type="ARBA" id="ARBA00023015"/>
    </source>
</evidence>
<keyword evidence="3" id="KW-0238">DNA-binding</keyword>
<dbReference type="PANTHER" id="PTHR43214:SF24">
    <property type="entry name" value="TRANSCRIPTIONAL REGULATORY PROTEIN NARL-RELATED"/>
    <property type="match status" value="1"/>
</dbReference>